<evidence type="ECO:0000313" key="3">
    <source>
        <dbReference type="EMBL" id="KAF2822616.1"/>
    </source>
</evidence>
<dbReference type="AlphaFoldDB" id="A0A6A6ZP19"/>
<reference evidence="3" key="1">
    <citation type="journal article" date="2020" name="Stud. Mycol.">
        <title>101 Dothideomycetes genomes: a test case for predicting lifestyles and emergence of pathogens.</title>
        <authorList>
            <person name="Haridas S."/>
            <person name="Albert R."/>
            <person name="Binder M."/>
            <person name="Bloem J."/>
            <person name="Labutti K."/>
            <person name="Salamov A."/>
            <person name="Andreopoulos B."/>
            <person name="Baker S."/>
            <person name="Barry K."/>
            <person name="Bills G."/>
            <person name="Bluhm B."/>
            <person name="Cannon C."/>
            <person name="Castanera R."/>
            <person name="Culley D."/>
            <person name="Daum C."/>
            <person name="Ezra D."/>
            <person name="Gonzalez J."/>
            <person name="Henrissat B."/>
            <person name="Kuo A."/>
            <person name="Liang C."/>
            <person name="Lipzen A."/>
            <person name="Lutzoni F."/>
            <person name="Magnuson J."/>
            <person name="Mondo S."/>
            <person name="Nolan M."/>
            <person name="Ohm R."/>
            <person name="Pangilinan J."/>
            <person name="Park H.-J."/>
            <person name="Ramirez L."/>
            <person name="Alfaro M."/>
            <person name="Sun H."/>
            <person name="Tritt A."/>
            <person name="Yoshinaga Y."/>
            <person name="Zwiers L.-H."/>
            <person name="Turgeon B."/>
            <person name="Goodwin S."/>
            <person name="Spatafora J."/>
            <person name="Crous P."/>
            <person name="Grigoriev I."/>
        </authorList>
    </citation>
    <scope>NUCLEOTIDE SEQUENCE</scope>
    <source>
        <strain evidence="3">CBS 113818</strain>
    </source>
</reference>
<proteinExistence type="predicted"/>
<feature type="signal peptide" evidence="2">
    <location>
        <begin position="1"/>
        <end position="22"/>
    </location>
</feature>
<name>A0A6A6ZP19_9PLEO</name>
<keyword evidence="4" id="KW-1185">Reference proteome</keyword>
<feature type="region of interest" description="Disordered" evidence="1">
    <location>
        <begin position="121"/>
        <end position="143"/>
    </location>
</feature>
<gene>
    <name evidence="3" type="ORF">CC86DRAFT_80686</name>
</gene>
<organism evidence="3 4">
    <name type="scientific">Ophiobolus disseminans</name>
    <dbReference type="NCBI Taxonomy" id="1469910"/>
    <lineage>
        <taxon>Eukaryota</taxon>
        <taxon>Fungi</taxon>
        <taxon>Dikarya</taxon>
        <taxon>Ascomycota</taxon>
        <taxon>Pezizomycotina</taxon>
        <taxon>Dothideomycetes</taxon>
        <taxon>Pleosporomycetidae</taxon>
        <taxon>Pleosporales</taxon>
        <taxon>Pleosporineae</taxon>
        <taxon>Phaeosphaeriaceae</taxon>
        <taxon>Ophiobolus</taxon>
    </lineage>
</organism>
<feature type="compositionally biased region" description="Polar residues" evidence="1">
    <location>
        <begin position="121"/>
        <end position="134"/>
    </location>
</feature>
<keyword evidence="2" id="KW-0732">Signal</keyword>
<dbReference type="EMBL" id="MU006234">
    <property type="protein sequence ID" value="KAF2822616.1"/>
    <property type="molecule type" value="Genomic_DNA"/>
</dbReference>
<dbReference type="Proteomes" id="UP000799424">
    <property type="component" value="Unassembled WGS sequence"/>
</dbReference>
<feature type="chain" id="PRO_5025477177" evidence="2">
    <location>
        <begin position="23"/>
        <end position="160"/>
    </location>
</feature>
<evidence type="ECO:0000313" key="4">
    <source>
        <dbReference type="Proteomes" id="UP000799424"/>
    </source>
</evidence>
<sequence length="160" mass="18845">MSRIYVFVLVSLLFLTMSWSLASRLRDTIKQPSYPLSYLASKMSRISRQHEESHRCRLFEQVHILPSHHSYSIHTHSHVYYILIPHYIHHNLTIHHILIIQHPTSYTQLRDAHRHAQPSLANCSQLPRSGNSSRGPKLVPTKQRQMLHLSEIRTKAYRQD</sequence>
<evidence type="ECO:0000256" key="2">
    <source>
        <dbReference type="SAM" id="SignalP"/>
    </source>
</evidence>
<accession>A0A6A6ZP19</accession>
<evidence type="ECO:0000256" key="1">
    <source>
        <dbReference type="SAM" id="MobiDB-lite"/>
    </source>
</evidence>
<protein>
    <submittedName>
        <fullName evidence="3">Uncharacterized protein</fullName>
    </submittedName>
</protein>